<dbReference type="EMBL" id="VDES01000001">
    <property type="protein sequence ID" value="MBA1373234.1"/>
    <property type="molecule type" value="Genomic_DNA"/>
</dbReference>
<organism evidence="1 2">
    <name type="scientific">Sphingomonas ursincola</name>
    <dbReference type="NCBI Taxonomy" id="56361"/>
    <lineage>
        <taxon>Bacteria</taxon>
        <taxon>Pseudomonadati</taxon>
        <taxon>Pseudomonadota</taxon>
        <taxon>Alphaproteobacteria</taxon>
        <taxon>Sphingomonadales</taxon>
        <taxon>Sphingomonadaceae</taxon>
        <taxon>Sphingomonas</taxon>
    </lineage>
</organism>
<gene>
    <name evidence="1" type="ORF">FG486_02700</name>
</gene>
<evidence type="ECO:0000313" key="2">
    <source>
        <dbReference type="Proteomes" id="UP000589292"/>
    </source>
</evidence>
<name>A0A7V8RB62_9SPHN</name>
<dbReference type="RefSeq" id="WP_181266344.1">
    <property type="nucleotide sequence ID" value="NZ_BAAAGB010000002.1"/>
</dbReference>
<evidence type="ECO:0000313" key="1">
    <source>
        <dbReference type="EMBL" id="MBA1373234.1"/>
    </source>
</evidence>
<proteinExistence type="predicted"/>
<protein>
    <submittedName>
        <fullName evidence="1">Uncharacterized protein</fullName>
    </submittedName>
</protein>
<accession>A0A7V8RB62</accession>
<sequence length="153" mass="17840">MPLPPLLHLPDEAAYRQHFVGTYCRGAIETHDGIRVFFRQHQFDHAFYESTNRDGIKDAFSWVRAERMNWIDATLTDPAAIRYQGWVAKTRSYDPARRVDLLYEDFVVVLALGFNRDRTLRANFITCYQADNSVAKIRTSPLWTRADCIQALR</sequence>
<keyword evidence="2" id="KW-1185">Reference proteome</keyword>
<reference evidence="1 2" key="1">
    <citation type="journal article" date="1994" name="Int. J. Syst. Bacteriol.">
        <title>Phylogenetic positions of novel aerobic, bacteriochlorophyll a-containing bacteria and description of Roseococcus thiosulfatophilus gen. nov., sp. nov., Erythromicrobium ramosum gen. nov., sp. nov., and Erythrobacter litoralis sp. nov.</title>
        <authorList>
            <person name="Yurkov V."/>
            <person name="Stackebrandt E."/>
            <person name="Holmes A."/>
            <person name="Fuerst J.A."/>
            <person name="Hugenholtz P."/>
            <person name="Golecki J."/>
            <person name="Gad'on N."/>
            <person name="Gorlenko V.M."/>
            <person name="Kompantseva E.I."/>
            <person name="Drews G."/>
        </authorList>
    </citation>
    <scope>NUCLEOTIDE SEQUENCE [LARGE SCALE GENOMIC DNA]</scope>
    <source>
        <strain evidence="1 2">KR-99</strain>
    </source>
</reference>
<comment type="caution">
    <text evidence="1">The sequence shown here is derived from an EMBL/GenBank/DDBJ whole genome shotgun (WGS) entry which is preliminary data.</text>
</comment>
<dbReference type="Proteomes" id="UP000589292">
    <property type="component" value="Unassembled WGS sequence"/>
</dbReference>
<dbReference type="AlphaFoldDB" id="A0A7V8RB62"/>